<evidence type="ECO:0000256" key="1">
    <source>
        <dbReference type="SAM" id="MobiDB-lite"/>
    </source>
</evidence>
<reference evidence="2" key="2">
    <citation type="submission" date="2022-01" db="EMBL/GenBank/DDBJ databases">
        <authorList>
            <person name="Yamashiro T."/>
            <person name="Shiraishi A."/>
            <person name="Satake H."/>
            <person name="Nakayama K."/>
        </authorList>
    </citation>
    <scope>NUCLEOTIDE SEQUENCE</scope>
</reference>
<keyword evidence="3" id="KW-1185">Reference proteome</keyword>
<feature type="region of interest" description="Disordered" evidence="1">
    <location>
        <begin position="1"/>
        <end position="67"/>
    </location>
</feature>
<feature type="compositionally biased region" description="Basic and acidic residues" evidence="1">
    <location>
        <begin position="7"/>
        <end position="23"/>
    </location>
</feature>
<organism evidence="2 3">
    <name type="scientific">Tanacetum coccineum</name>
    <dbReference type="NCBI Taxonomy" id="301880"/>
    <lineage>
        <taxon>Eukaryota</taxon>
        <taxon>Viridiplantae</taxon>
        <taxon>Streptophyta</taxon>
        <taxon>Embryophyta</taxon>
        <taxon>Tracheophyta</taxon>
        <taxon>Spermatophyta</taxon>
        <taxon>Magnoliopsida</taxon>
        <taxon>eudicotyledons</taxon>
        <taxon>Gunneridae</taxon>
        <taxon>Pentapetalae</taxon>
        <taxon>asterids</taxon>
        <taxon>campanulids</taxon>
        <taxon>Asterales</taxon>
        <taxon>Asteraceae</taxon>
        <taxon>Asteroideae</taxon>
        <taxon>Anthemideae</taxon>
        <taxon>Anthemidinae</taxon>
        <taxon>Tanacetum</taxon>
    </lineage>
</organism>
<evidence type="ECO:0000313" key="2">
    <source>
        <dbReference type="EMBL" id="GJS50679.1"/>
    </source>
</evidence>
<evidence type="ECO:0000313" key="3">
    <source>
        <dbReference type="Proteomes" id="UP001151760"/>
    </source>
</evidence>
<proteinExistence type="predicted"/>
<dbReference type="EMBL" id="BQNB010008533">
    <property type="protein sequence ID" value="GJS50679.1"/>
    <property type="molecule type" value="Genomic_DNA"/>
</dbReference>
<name>A0ABQ4WCS0_9ASTR</name>
<accession>A0ABQ4WCS0</accession>
<dbReference type="Proteomes" id="UP001151760">
    <property type="component" value="Unassembled WGS sequence"/>
</dbReference>
<reference evidence="2" key="1">
    <citation type="journal article" date="2022" name="Int. J. Mol. Sci.">
        <title>Draft Genome of Tanacetum Coccineum: Genomic Comparison of Closely Related Tanacetum-Family Plants.</title>
        <authorList>
            <person name="Yamashiro T."/>
            <person name="Shiraishi A."/>
            <person name="Nakayama K."/>
            <person name="Satake H."/>
        </authorList>
    </citation>
    <scope>NUCLEOTIDE SEQUENCE</scope>
</reference>
<gene>
    <name evidence="2" type="ORF">Tco_0624041</name>
</gene>
<comment type="caution">
    <text evidence="2">The sequence shown here is derived from an EMBL/GenBank/DDBJ whole genome shotgun (WGS) entry which is preliminary data.</text>
</comment>
<protein>
    <submittedName>
        <fullName evidence="2">Uncharacterized protein</fullName>
    </submittedName>
</protein>
<sequence>MIQIKEMMQDNDLKNSKSKDKGSKSRSQSMNEQSRYKQDKTKTRQSINVKSHIFNVKGDNDKSKQTPTRMSSVVIFGTFGTRRGKGRKHEEKTGEVDIDTLTMDQYMALTRGNQGMGFLRPEIGNNVSFEIKGQFMRELKITLLPRNRDDDAHEHVQKVLDVVSLFSIPGITHDAALLDKAFIQRYCPPSKTAKQLEEIHNFKQEDDETLYRA</sequence>